<evidence type="ECO:0008006" key="4">
    <source>
        <dbReference type="Google" id="ProtNLM"/>
    </source>
</evidence>
<organism evidence="3">
    <name type="scientific">Aegilops tauschii</name>
    <name type="common">Tausch's goatgrass</name>
    <name type="synonym">Aegilops squarrosa</name>
    <dbReference type="NCBI Taxonomy" id="37682"/>
    <lineage>
        <taxon>Eukaryota</taxon>
        <taxon>Viridiplantae</taxon>
        <taxon>Streptophyta</taxon>
        <taxon>Embryophyta</taxon>
        <taxon>Tracheophyta</taxon>
        <taxon>Spermatophyta</taxon>
        <taxon>Magnoliopsida</taxon>
        <taxon>Liliopsida</taxon>
        <taxon>Poales</taxon>
        <taxon>Poaceae</taxon>
        <taxon>BOP clade</taxon>
        <taxon>Pooideae</taxon>
        <taxon>Triticodae</taxon>
        <taxon>Triticeae</taxon>
        <taxon>Triticinae</taxon>
        <taxon>Aegilops</taxon>
    </lineage>
</organism>
<dbReference type="GO" id="GO:0005524">
    <property type="term" value="F:ATP binding"/>
    <property type="evidence" value="ECO:0007669"/>
    <property type="project" value="UniProtKB-KW"/>
</dbReference>
<evidence type="ECO:0000256" key="2">
    <source>
        <dbReference type="ARBA" id="ARBA00022840"/>
    </source>
</evidence>
<dbReference type="InterPro" id="IPR011009">
    <property type="entry name" value="Kinase-like_dom_sf"/>
</dbReference>
<evidence type="ECO:0000313" key="3">
    <source>
        <dbReference type="EnsemblPlants" id="EMT22461"/>
    </source>
</evidence>
<dbReference type="PANTHER" id="PTHR27007">
    <property type="match status" value="1"/>
</dbReference>
<dbReference type="AlphaFoldDB" id="M8CGY0"/>
<keyword evidence="2" id="KW-0067">ATP-binding</keyword>
<sequence>MASVMTKITALELITVDEIGGQVIIMKDDDEEENYMPNRSLDKRLFREPRGTGLTWPLRYSMVNDVARALYHLHVTNVPHGSIKASNILLEQDFAARLHGHFGYQPDQSNTPRGSLEADMLQFGVLILQVVCGPQGRSQANTAPWACFIATVFNWVQQCKIATVNEEINLHGRGSPAELVDWVWTLHGESRLLEAVDPAARVDDFNFAQATKLLLIALSCTYPDPAARLTIYEREYMAVLYL</sequence>
<dbReference type="SUPFAM" id="SSF56112">
    <property type="entry name" value="Protein kinase-like (PK-like)"/>
    <property type="match status" value="1"/>
</dbReference>
<keyword evidence="1" id="KW-0547">Nucleotide-binding</keyword>
<dbReference type="Gene3D" id="1.10.510.10">
    <property type="entry name" value="Transferase(Phosphotransferase) domain 1"/>
    <property type="match status" value="2"/>
</dbReference>
<evidence type="ECO:0000256" key="1">
    <source>
        <dbReference type="ARBA" id="ARBA00022741"/>
    </source>
</evidence>
<reference evidence="3" key="1">
    <citation type="submission" date="2015-06" db="UniProtKB">
        <authorList>
            <consortium name="EnsemblPlants"/>
        </authorList>
    </citation>
    <scope>IDENTIFICATION</scope>
</reference>
<name>M8CGY0_AEGTA</name>
<proteinExistence type="predicted"/>
<accession>M8CGY0</accession>
<protein>
    <recommendedName>
        <fullName evidence="4">Protein kinase domain-containing protein</fullName>
    </recommendedName>
</protein>
<dbReference type="EnsemblPlants" id="EMT22461">
    <property type="protein sequence ID" value="EMT22461"/>
    <property type="gene ID" value="F775_44065"/>
</dbReference>
<dbReference type="InterPro" id="IPR050528">
    <property type="entry name" value="L-type_Lectin-RKs"/>
</dbReference>